<dbReference type="PANTHER" id="PTHR43357:SF3">
    <property type="entry name" value="FE(3+)-TRANSPORT SYSTEM PERMEASE PROTEIN FBPB 2"/>
    <property type="match status" value="1"/>
</dbReference>
<keyword evidence="11" id="KW-1185">Reference proteome</keyword>
<evidence type="ECO:0000313" key="10">
    <source>
        <dbReference type="EMBL" id="RGR73533.1"/>
    </source>
</evidence>
<dbReference type="Gene3D" id="1.10.3720.10">
    <property type="entry name" value="MetI-like"/>
    <property type="match status" value="2"/>
</dbReference>
<dbReference type="AlphaFoldDB" id="A0A412FZB8"/>
<dbReference type="PROSITE" id="PS50928">
    <property type="entry name" value="ABC_TM1"/>
    <property type="match status" value="2"/>
</dbReference>
<dbReference type="GeneID" id="83015716"/>
<keyword evidence="7 8" id="KW-0472">Membrane</keyword>
<evidence type="ECO:0000256" key="8">
    <source>
        <dbReference type="RuleBase" id="RU363032"/>
    </source>
</evidence>
<dbReference type="InterPro" id="IPR000515">
    <property type="entry name" value="MetI-like"/>
</dbReference>
<evidence type="ECO:0000256" key="6">
    <source>
        <dbReference type="ARBA" id="ARBA00022989"/>
    </source>
</evidence>
<comment type="similarity">
    <text evidence="8">Belongs to the binding-protein-dependent transport system permease family.</text>
</comment>
<name>A0A412FZB8_9FIRM</name>
<comment type="subcellular location">
    <subcellularLocation>
        <location evidence="1">Cell inner membrane</location>
        <topology evidence="1">Multi-pass membrane protein</topology>
    </subcellularLocation>
    <subcellularLocation>
        <location evidence="8">Cell membrane</location>
        <topology evidence="8">Multi-pass membrane protein</topology>
    </subcellularLocation>
</comment>
<feature type="transmembrane region" description="Helical" evidence="8">
    <location>
        <begin position="98"/>
        <end position="123"/>
    </location>
</feature>
<keyword evidence="6 8" id="KW-1133">Transmembrane helix</keyword>
<dbReference type="CDD" id="cd06261">
    <property type="entry name" value="TM_PBP2"/>
    <property type="match status" value="2"/>
</dbReference>
<keyword evidence="5 8" id="KW-0812">Transmembrane</keyword>
<feature type="transmembrane region" description="Helical" evidence="8">
    <location>
        <begin position="143"/>
        <end position="165"/>
    </location>
</feature>
<keyword evidence="2 8" id="KW-0813">Transport</keyword>
<dbReference type="InterPro" id="IPR035906">
    <property type="entry name" value="MetI-like_sf"/>
</dbReference>
<protein>
    <submittedName>
        <fullName evidence="10">Iron ABC transporter permease</fullName>
    </submittedName>
</protein>
<dbReference type="EMBL" id="QRUP01000011">
    <property type="protein sequence ID" value="RGR73533.1"/>
    <property type="molecule type" value="Genomic_DNA"/>
</dbReference>
<dbReference type="GO" id="GO:0005886">
    <property type="term" value="C:plasma membrane"/>
    <property type="evidence" value="ECO:0007669"/>
    <property type="project" value="UniProtKB-SubCell"/>
</dbReference>
<keyword evidence="4" id="KW-0997">Cell inner membrane</keyword>
<feature type="domain" description="ABC transmembrane type-1" evidence="9">
    <location>
        <begin position="349"/>
        <end position="539"/>
    </location>
</feature>
<evidence type="ECO:0000256" key="2">
    <source>
        <dbReference type="ARBA" id="ARBA00022448"/>
    </source>
</evidence>
<evidence type="ECO:0000256" key="1">
    <source>
        <dbReference type="ARBA" id="ARBA00004429"/>
    </source>
</evidence>
<evidence type="ECO:0000256" key="7">
    <source>
        <dbReference type="ARBA" id="ARBA00023136"/>
    </source>
</evidence>
<evidence type="ECO:0000256" key="3">
    <source>
        <dbReference type="ARBA" id="ARBA00022475"/>
    </source>
</evidence>
<gene>
    <name evidence="10" type="ORF">DWY25_09915</name>
</gene>
<evidence type="ECO:0000313" key="11">
    <source>
        <dbReference type="Proteomes" id="UP000284178"/>
    </source>
</evidence>
<comment type="caution">
    <text evidence="10">The sequence shown here is derived from an EMBL/GenBank/DDBJ whole genome shotgun (WGS) entry which is preliminary data.</text>
</comment>
<dbReference type="GO" id="GO:0055085">
    <property type="term" value="P:transmembrane transport"/>
    <property type="evidence" value="ECO:0007669"/>
    <property type="project" value="InterPro"/>
</dbReference>
<dbReference type="SUPFAM" id="SSF161098">
    <property type="entry name" value="MetI-like"/>
    <property type="match status" value="2"/>
</dbReference>
<feature type="transmembrane region" description="Helical" evidence="8">
    <location>
        <begin position="293"/>
        <end position="318"/>
    </location>
</feature>
<feature type="transmembrane region" description="Helical" evidence="8">
    <location>
        <begin position="518"/>
        <end position="540"/>
    </location>
</feature>
<feature type="transmembrane region" description="Helical" evidence="8">
    <location>
        <begin position="472"/>
        <end position="498"/>
    </location>
</feature>
<accession>A0A412FZB8</accession>
<sequence>MRMKFTRDHFAWNVLTLTSFSIFAFFFLFPLFRLIFGSIWTGSGFNLEPFKRFFATKYYMQAVINSFKVSTVTTIIAICTGTAFAMIMRYYKIKGKKLVDILLLVSTITPPFLGGYSWILLFGRVGWATKFFNNLFGVTLPGIYGFWGIVFTFVCHSTMTMYMYISGALKNVDSTLNEAAENLGCFGLRRIIKIIIPLILPTVLSTALLTFMHCFADYGTAALIGEGYNVMGTLIYTAFLGEVSRDATMAAAMASITLIFTTLLFVIQRWIASRRVVEMNSLHPIEQKKPKGLVAVAAHFYIYLMTLLAVLPIFIVAYNSFQKVSGFLFLPGYSLDSYRIAFQRLGSSIQRTYAYGLVAIVIIVIIAVIISYANVRHSSALTKTADTLTVFPLVVPGTVLGIAMVLAFNGAPFYLNGTAALVIAVWVIRRLPYTIRSTTGVLHNISVSVEEAAQSLGANPFRTFVRVTFPMLFSGVLPGALLSFISSITELSASLMIYNFRTVTMSIKIYTEICKGNFGVASAMSTILLMSAVVVLGILFKVSKGNYEFTL</sequence>
<feature type="transmembrane region" description="Helical" evidence="8">
    <location>
        <begin position="353"/>
        <end position="375"/>
    </location>
</feature>
<feature type="transmembrane region" description="Helical" evidence="8">
    <location>
        <begin position="249"/>
        <end position="272"/>
    </location>
</feature>
<evidence type="ECO:0000256" key="5">
    <source>
        <dbReference type="ARBA" id="ARBA00022692"/>
    </source>
</evidence>
<evidence type="ECO:0000259" key="9">
    <source>
        <dbReference type="PROSITE" id="PS50928"/>
    </source>
</evidence>
<reference evidence="10 11" key="1">
    <citation type="submission" date="2018-08" db="EMBL/GenBank/DDBJ databases">
        <title>A genome reference for cultivated species of the human gut microbiota.</title>
        <authorList>
            <person name="Zou Y."/>
            <person name="Xue W."/>
            <person name="Luo G."/>
        </authorList>
    </citation>
    <scope>NUCLEOTIDE SEQUENCE [LARGE SCALE GENOMIC DNA]</scope>
    <source>
        <strain evidence="10 11">AF24-29</strain>
    </source>
</reference>
<feature type="transmembrane region" description="Helical" evidence="8">
    <location>
        <begin position="191"/>
        <end position="212"/>
    </location>
</feature>
<keyword evidence="3" id="KW-1003">Cell membrane</keyword>
<organism evidence="10 11">
    <name type="scientific">Holdemania filiformis</name>
    <dbReference type="NCBI Taxonomy" id="61171"/>
    <lineage>
        <taxon>Bacteria</taxon>
        <taxon>Bacillati</taxon>
        <taxon>Bacillota</taxon>
        <taxon>Erysipelotrichia</taxon>
        <taxon>Erysipelotrichales</taxon>
        <taxon>Erysipelotrichaceae</taxon>
        <taxon>Holdemania</taxon>
    </lineage>
</organism>
<dbReference type="PANTHER" id="PTHR43357">
    <property type="entry name" value="INNER MEMBRANE ABC TRANSPORTER PERMEASE PROTEIN YDCV"/>
    <property type="match status" value="1"/>
</dbReference>
<feature type="transmembrane region" description="Helical" evidence="8">
    <location>
        <begin position="12"/>
        <end position="36"/>
    </location>
</feature>
<feature type="transmembrane region" description="Helical" evidence="8">
    <location>
        <begin position="387"/>
        <end position="407"/>
    </location>
</feature>
<feature type="transmembrane region" description="Helical" evidence="8">
    <location>
        <begin position="69"/>
        <end position="91"/>
    </location>
</feature>
<dbReference type="RefSeq" id="WP_117895098.1">
    <property type="nucleotide sequence ID" value="NZ_CABJCV010000011.1"/>
</dbReference>
<dbReference type="Pfam" id="PF00528">
    <property type="entry name" value="BPD_transp_1"/>
    <property type="match status" value="2"/>
</dbReference>
<evidence type="ECO:0000256" key="4">
    <source>
        <dbReference type="ARBA" id="ARBA00022519"/>
    </source>
</evidence>
<proteinExistence type="inferred from homology"/>
<feature type="domain" description="ABC transmembrane type-1" evidence="9">
    <location>
        <begin position="63"/>
        <end position="268"/>
    </location>
</feature>
<dbReference type="Proteomes" id="UP000284178">
    <property type="component" value="Unassembled WGS sequence"/>
</dbReference>